<evidence type="ECO:0000256" key="2">
    <source>
        <dbReference type="SAM" id="MobiDB-lite"/>
    </source>
</evidence>
<dbReference type="RefSeq" id="WP_090704472.1">
    <property type="nucleotide sequence ID" value="NZ_FNHH01000012.1"/>
</dbReference>
<dbReference type="STRING" id="990371.SAMN05421813_11259"/>
<feature type="coiled-coil region" evidence="1">
    <location>
        <begin position="237"/>
        <end position="264"/>
    </location>
</feature>
<sequence length="275" mass="30935">MKSNNNLKMSFMPLILMIALAIAVPQQDKKDSQNKGKSEAKKADDDKKNNNSQKGNDQGKEKGNQSNGNNNQKSDHKNDQSYGSKDDHSDKGSDNKDWKIKRGNGNSRVLNGNRDIDINWDLSNFAMRRTPKNQKKISICHKPGASGSGNPVNISISENALNAHLNHGDQIGNCSVNYSDRWSDNYIKSREGVYTVYEQTYETMTYSEALLKFAAEKLLGIRTNLNTSRVNLSSQEVERREMLILDLQNNVTSLEDQLQLSRQKVDSDVNIIVQL</sequence>
<accession>A0A1G9T8X1</accession>
<feature type="region of interest" description="Disordered" evidence="2">
    <location>
        <begin position="25"/>
        <end position="109"/>
    </location>
</feature>
<evidence type="ECO:0000313" key="5">
    <source>
        <dbReference type="Proteomes" id="UP000199226"/>
    </source>
</evidence>
<feature type="signal peptide" evidence="3">
    <location>
        <begin position="1"/>
        <end position="23"/>
    </location>
</feature>
<feature type="chain" id="PRO_5011724662" evidence="3">
    <location>
        <begin position="24"/>
        <end position="275"/>
    </location>
</feature>
<evidence type="ECO:0000256" key="1">
    <source>
        <dbReference type="SAM" id="Coils"/>
    </source>
</evidence>
<feature type="compositionally biased region" description="Basic and acidic residues" evidence="2">
    <location>
        <begin position="27"/>
        <end position="49"/>
    </location>
</feature>
<reference evidence="5" key="1">
    <citation type="submission" date="2016-10" db="EMBL/GenBank/DDBJ databases">
        <authorList>
            <person name="Varghese N."/>
            <person name="Submissions S."/>
        </authorList>
    </citation>
    <scope>NUCLEOTIDE SEQUENCE [LARGE SCALE GENOMIC DNA]</scope>
    <source>
        <strain evidence="5">DSM 24536</strain>
    </source>
</reference>
<dbReference type="EMBL" id="FNHH01000012">
    <property type="protein sequence ID" value="SDM44173.1"/>
    <property type="molecule type" value="Genomic_DNA"/>
</dbReference>
<dbReference type="AlphaFoldDB" id="A0A1G9T8X1"/>
<gene>
    <name evidence="4" type="ORF">SAMN05421813_11259</name>
</gene>
<organism evidence="4 5">
    <name type="scientific">Daejeonella rubra</name>
    <dbReference type="NCBI Taxonomy" id="990371"/>
    <lineage>
        <taxon>Bacteria</taxon>
        <taxon>Pseudomonadati</taxon>
        <taxon>Bacteroidota</taxon>
        <taxon>Sphingobacteriia</taxon>
        <taxon>Sphingobacteriales</taxon>
        <taxon>Sphingobacteriaceae</taxon>
        <taxon>Daejeonella</taxon>
    </lineage>
</organism>
<protein>
    <submittedName>
        <fullName evidence="4">Uncharacterized protein</fullName>
    </submittedName>
</protein>
<keyword evidence="3" id="KW-0732">Signal</keyword>
<proteinExistence type="predicted"/>
<dbReference type="OrthoDB" id="1121493at2"/>
<feature type="compositionally biased region" description="Basic and acidic residues" evidence="2">
    <location>
        <begin position="73"/>
        <end position="100"/>
    </location>
</feature>
<name>A0A1G9T8X1_9SPHI</name>
<keyword evidence="5" id="KW-1185">Reference proteome</keyword>
<dbReference type="Proteomes" id="UP000199226">
    <property type="component" value="Unassembled WGS sequence"/>
</dbReference>
<keyword evidence="1" id="KW-0175">Coiled coil</keyword>
<evidence type="ECO:0000256" key="3">
    <source>
        <dbReference type="SAM" id="SignalP"/>
    </source>
</evidence>
<evidence type="ECO:0000313" key="4">
    <source>
        <dbReference type="EMBL" id="SDM44173.1"/>
    </source>
</evidence>